<proteinExistence type="predicted"/>
<keyword evidence="1" id="KW-0812">Transmembrane</keyword>
<accession>A0A1B0A7G4</accession>
<protein>
    <submittedName>
        <fullName evidence="2">Uncharacterized protein</fullName>
    </submittedName>
</protein>
<dbReference type="AlphaFoldDB" id="A0A1B0A7G4"/>
<name>A0A1B0A7G4_GLOPL</name>
<keyword evidence="1" id="KW-1133">Transmembrane helix</keyword>
<evidence type="ECO:0000313" key="2">
    <source>
        <dbReference type="EnsemblMetazoa" id="GPAI036697-PA"/>
    </source>
</evidence>
<dbReference type="Proteomes" id="UP000092445">
    <property type="component" value="Unassembled WGS sequence"/>
</dbReference>
<dbReference type="EnsemblMetazoa" id="GPAI036697-RA">
    <property type="protein sequence ID" value="GPAI036697-PA"/>
    <property type="gene ID" value="GPAI036697"/>
</dbReference>
<reference evidence="2" key="2">
    <citation type="submission" date="2020-05" db="UniProtKB">
        <authorList>
            <consortium name="EnsemblMetazoa"/>
        </authorList>
    </citation>
    <scope>IDENTIFICATION</scope>
    <source>
        <strain evidence="2">IAEA</strain>
    </source>
</reference>
<keyword evidence="3" id="KW-1185">Reference proteome</keyword>
<reference evidence="3" key="1">
    <citation type="submission" date="2014-03" db="EMBL/GenBank/DDBJ databases">
        <authorList>
            <person name="Aksoy S."/>
            <person name="Warren W."/>
            <person name="Wilson R.K."/>
        </authorList>
    </citation>
    <scope>NUCLEOTIDE SEQUENCE [LARGE SCALE GENOMIC DNA]</scope>
    <source>
        <strain evidence="3">IAEA</strain>
    </source>
</reference>
<feature type="transmembrane region" description="Helical" evidence="1">
    <location>
        <begin position="37"/>
        <end position="53"/>
    </location>
</feature>
<keyword evidence="1" id="KW-0472">Membrane</keyword>
<dbReference type="VEuPathDB" id="VectorBase:GPAI036697"/>
<organism evidence="2 3">
    <name type="scientific">Glossina pallidipes</name>
    <name type="common">Tsetse fly</name>
    <dbReference type="NCBI Taxonomy" id="7398"/>
    <lineage>
        <taxon>Eukaryota</taxon>
        <taxon>Metazoa</taxon>
        <taxon>Ecdysozoa</taxon>
        <taxon>Arthropoda</taxon>
        <taxon>Hexapoda</taxon>
        <taxon>Insecta</taxon>
        <taxon>Pterygota</taxon>
        <taxon>Neoptera</taxon>
        <taxon>Endopterygota</taxon>
        <taxon>Diptera</taxon>
        <taxon>Brachycera</taxon>
        <taxon>Muscomorpha</taxon>
        <taxon>Hippoboscoidea</taxon>
        <taxon>Glossinidae</taxon>
        <taxon>Glossina</taxon>
    </lineage>
</organism>
<evidence type="ECO:0000313" key="3">
    <source>
        <dbReference type="Proteomes" id="UP000092445"/>
    </source>
</evidence>
<evidence type="ECO:0000256" key="1">
    <source>
        <dbReference type="SAM" id="Phobius"/>
    </source>
</evidence>
<sequence>MQCSSLNYQVRRANNNSSLSELLANGKSTSSSIDDDILISHLLLVNCFIVLLAEMKYIFAYKDIISFVGGLRLQLEKSISDSLEEVEEDLNFNTSNYRQDSLKCWYKCYIGRLICHEFKF</sequence>